<dbReference type="SUPFAM" id="SSF47413">
    <property type="entry name" value="lambda repressor-like DNA-binding domains"/>
    <property type="match status" value="1"/>
</dbReference>
<dbReference type="Gene3D" id="1.10.260.40">
    <property type="entry name" value="lambda repressor-like DNA-binding domains"/>
    <property type="match status" value="1"/>
</dbReference>
<dbReference type="RefSeq" id="WP_259963452.1">
    <property type="nucleotide sequence ID" value="NZ_CP081051.1"/>
</dbReference>
<protein>
    <submittedName>
        <fullName evidence="2">Helix-turn-helix domain-containing protein</fullName>
    </submittedName>
</protein>
<dbReference type="Proteomes" id="UP001058514">
    <property type="component" value="Chromosome"/>
</dbReference>
<dbReference type="EMBL" id="CP081051">
    <property type="protein sequence ID" value="UWQ39930.1"/>
    <property type="molecule type" value="Genomic_DNA"/>
</dbReference>
<evidence type="ECO:0000313" key="2">
    <source>
        <dbReference type="EMBL" id="UWQ39930.1"/>
    </source>
</evidence>
<dbReference type="CDD" id="cd00093">
    <property type="entry name" value="HTH_XRE"/>
    <property type="match status" value="1"/>
</dbReference>
<dbReference type="PROSITE" id="PS50943">
    <property type="entry name" value="HTH_CROC1"/>
    <property type="match status" value="1"/>
</dbReference>
<evidence type="ECO:0000313" key="3">
    <source>
        <dbReference type="Proteomes" id="UP001058514"/>
    </source>
</evidence>
<reference evidence="2" key="1">
    <citation type="submission" date="2021-08" db="EMBL/GenBank/DDBJ databases">
        <authorList>
            <person name="Nwanade C."/>
            <person name="Wang M."/>
            <person name="Masoudi A."/>
            <person name="Yu Z."/>
            <person name="Liu J."/>
        </authorList>
    </citation>
    <scope>NUCLEOTIDE SEQUENCE</scope>
    <source>
        <strain evidence="2">S166</strain>
    </source>
</reference>
<dbReference type="InterPro" id="IPR010982">
    <property type="entry name" value="Lambda_DNA-bd_dom_sf"/>
</dbReference>
<keyword evidence="3" id="KW-1185">Reference proteome</keyword>
<sequence length="386" mass="43808">MAFKADLLRKKLNEEGKTRDELAKATNKNKRTVSRWLAGENPPKPTDLEAIARVLNCSPQDFDPFFSDMGLGEVSIHAHVSAASHNAYELMRWRYGVSQRQIMELAPVLFSIVAGHALKVPQQDNEVAQQAFKNGLSDPRHQGGHIEEQASKLKKCFGLKASDPGVEISRNLFSEAIRRLSSQINDYVDTGWFVGAEPTVAPNAAGFIPDTELLDTISGGDRNLAEAIVKGRIRLSVVLQRSGEGKDRVSIEEFADAIRHEHARKIDERRQAGIKKLKAWRAFYAERHPDLAEEYDLIVAQHCHEEGWYPEGYTDDDRDQSYVNPYLEDHHINEDTLSEYQRLKAENSEKGKFSLVLPHQDPVCRRFGELQRHRARIKKGFEEAWS</sequence>
<evidence type="ECO:0000259" key="1">
    <source>
        <dbReference type="PROSITE" id="PS50943"/>
    </source>
</evidence>
<feature type="domain" description="HTH cro/C1-type" evidence="1">
    <location>
        <begin position="8"/>
        <end position="62"/>
    </location>
</feature>
<dbReference type="SMART" id="SM00530">
    <property type="entry name" value="HTH_XRE"/>
    <property type="match status" value="1"/>
</dbReference>
<gene>
    <name evidence="2" type="ORF">K3718_10050</name>
</gene>
<dbReference type="Pfam" id="PF01381">
    <property type="entry name" value="HTH_3"/>
    <property type="match status" value="1"/>
</dbReference>
<accession>A0ABY5WEN5</accession>
<name>A0ABY5WEN5_9RHOB</name>
<proteinExistence type="predicted"/>
<dbReference type="InterPro" id="IPR001387">
    <property type="entry name" value="Cro/C1-type_HTH"/>
</dbReference>
<organism evidence="2 3">
    <name type="scientific">Leisingera aquaemixtae</name>
    <dbReference type="NCBI Taxonomy" id="1396826"/>
    <lineage>
        <taxon>Bacteria</taxon>
        <taxon>Pseudomonadati</taxon>
        <taxon>Pseudomonadota</taxon>
        <taxon>Alphaproteobacteria</taxon>
        <taxon>Rhodobacterales</taxon>
        <taxon>Roseobacteraceae</taxon>
        <taxon>Leisingera</taxon>
    </lineage>
</organism>